<sequence length="209" mass="23858">MANRPSVICAPGLFQVKCEDEPQDLSMKTWKQSRPTELSVTPMEVLDFSSTGRETLLTPKRESHSPITQLTPTERISAFIDVASTSTSSSTTSPPLASPSLPRPASPRSPLEQQPRRRGRPRLPDNQMQDSEQIGDSKIFQKRLYARQYRERIKTQLDAKQELQRKLNEIRAQNEMLQKEIDMLKQQNQAYKEQSMKIVGQSTMTNLTK</sequence>
<dbReference type="WBParaSite" id="L893_g13615.t1">
    <property type="protein sequence ID" value="L893_g13615.t1"/>
    <property type="gene ID" value="L893_g13615"/>
</dbReference>
<evidence type="ECO:0000256" key="1">
    <source>
        <dbReference type="SAM" id="Coils"/>
    </source>
</evidence>
<proteinExistence type="predicted"/>
<dbReference type="AlphaFoldDB" id="A0A1I7Y8P4"/>
<dbReference type="CDD" id="cd14686">
    <property type="entry name" value="bZIP"/>
    <property type="match status" value="1"/>
</dbReference>
<feature type="compositionally biased region" description="Polar residues" evidence="2">
    <location>
        <begin position="29"/>
        <end position="39"/>
    </location>
</feature>
<reference evidence="4" key="1">
    <citation type="submission" date="2016-11" db="UniProtKB">
        <authorList>
            <consortium name="WormBaseParasite"/>
        </authorList>
    </citation>
    <scope>IDENTIFICATION</scope>
</reference>
<evidence type="ECO:0000256" key="2">
    <source>
        <dbReference type="SAM" id="MobiDB-lite"/>
    </source>
</evidence>
<accession>A0A1I7Y8P4</accession>
<feature type="coiled-coil region" evidence="1">
    <location>
        <begin position="146"/>
        <end position="194"/>
    </location>
</feature>
<keyword evidence="3" id="KW-1185">Reference proteome</keyword>
<feature type="compositionally biased region" description="Low complexity" evidence="2">
    <location>
        <begin position="83"/>
        <end position="100"/>
    </location>
</feature>
<feature type="region of interest" description="Disordered" evidence="2">
    <location>
        <begin position="22"/>
        <end position="139"/>
    </location>
</feature>
<evidence type="ECO:0000313" key="4">
    <source>
        <dbReference type="WBParaSite" id="L893_g13615.t1"/>
    </source>
</evidence>
<evidence type="ECO:0000313" key="3">
    <source>
        <dbReference type="Proteomes" id="UP000095287"/>
    </source>
</evidence>
<protein>
    <submittedName>
        <fullName evidence="4">BZIP domain-containing protein</fullName>
    </submittedName>
</protein>
<keyword evidence="1" id="KW-0175">Coiled coil</keyword>
<name>A0A1I7Y8P4_9BILA</name>
<feature type="compositionally biased region" description="Polar residues" evidence="2">
    <location>
        <begin position="65"/>
        <end position="74"/>
    </location>
</feature>
<dbReference type="Proteomes" id="UP000095287">
    <property type="component" value="Unplaced"/>
</dbReference>
<organism evidence="3 4">
    <name type="scientific">Steinernema glaseri</name>
    <dbReference type="NCBI Taxonomy" id="37863"/>
    <lineage>
        <taxon>Eukaryota</taxon>
        <taxon>Metazoa</taxon>
        <taxon>Ecdysozoa</taxon>
        <taxon>Nematoda</taxon>
        <taxon>Chromadorea</taxon>
        <taxon>Rhabditida</taxon>
        <taxon>Tylenchina</taxon>
        <taxon>Panagrolaimomorpha</taxon>
        <taxon>Strongyloidoidea</taxon>
        <taxon>Steinernematidae</taxon>
        <taxon>Steinernema</taxon>
    </lineage>
</organism>